<dbReference type="EMBL" id="CP045894">
    <property type="protein sequence ID" value="QQP55363.1"/>
    <property type="molecule type" value="Genomic_DNA"/>
</dbReference>
<proteinExistence type="predicted"/>
<gene>
    <name evidence="1" type="ORF">FKW44_008513</name>
</gene>
<evidence type="ECO:0000313" key="1">
    <source>
        <dbReference type="EMBL" id="QQP55363.1"/>
    </source>
</evidence>
<name>A0A7T8KG84_CALRO</name>
<accession>A0A7T8KG84</accession>
<dbReference type="AlphaFoldDB" id="A0A7T8KG84"/>
<organism evidence="1 2">
    <name type="scientific">Caligus rogercresseyi</name>
    <name type="common">Sea louse</name>
    <dbReference type="NCBI Taxonomy" id="217165"/>
    <lineage>
        <taxon>Eukaryota</taxon>
        <taxon>Metazoa</taxon>
        <taxon>Ecdysozoa</taxon>
        <taxon>Arthropoda</taxon>
        <taxon>Crustacea</taxon>
        <taxon>Multicrustacea</taxon>
        <taxon>Hexanauplia</taxon>
        <taxon>Copepoda</taxon>
        <taxon>Siphonostomatoida</taxon>
        <taxon>Caligidae</taxon>
        <taxon>Caligus</taxon>
    </lineage>
</organism>
<sequence>MQEILKPFKVATKRCLPMPTQQRRRSCQSFMFCWHSSSEQVKENRQRCWNEGKNCEDLGK</sequence>
<reference evidence="2" key="1">
    <citation type="submission" date="2021-01" db="EMBL/GenBank/DDBJ databases">
        <title>Caligus Genome Assembly.</title>
        <authorList>
            <person name="Gallardo-Escarate C."/>
        </authorList>
    </citation>
    <scope>NUCLEOTIDE SEQUENCE [LARGE SCALE GENOMIC DNA]</scope>
</reference>
<keyword evidence="2" id="KW-1185">Reference proteome</keyword>
<evidence type="ECO:0000313" key="2">
    <source>
        <dbReference type="Proteomes" id="UP000595437"/>
    </source>
</evidence>
<protein>
    <submittedName>
        <fullName evidence="1">Uncharacterized protein</fullName>
    </submittedName>
</protein>
<dbReference type="Proteomes" id="UP000595437">
    <property type="component" value="Chromosome 5"/>
</dbReference>